<feature type="compositionally biased region" description="Polar residues" evidence="1">
    <location>
        <begin position="375"/>
        <end position="385"/>
    </location>
</feature>
<dbReference type="InterPro" id="IPR036465">
    <property type="entry name" value="vWFA_dom_sf"/>
</dbReference>
<comment type="caution">
    <text evidence="4">The sequence shown here is derived from an EMBL/GenBank/DDBJ whole genome shotgun (WGS) entry which is preliminary data.</text>
</comment>
<feature type="domain" description="VWFA" evidence="3">
    <location>
        <begin position="78"/>
        <end position="290"/>
    </location>
</feature>
<dbReference type="RefSeq" id="WP_082062054.1">
    <property type="nucleotide sequence ID" value="NZ_JYJB01000007.1"/>
</dbReference>
<evidence type="ECO:0000259" key="3">
    <source>
        <dbReference type="PROSITE" id="PS50234"/>
    </source>
</evidence>
<dbReference type="SUPFAM" id="SSF53300">
    <property type="entry name" value="vWA-like"/>
    <property type="match status" value="1"/>
</dbReference>
<evidence type="ECO:0000313" key="4">
    <source>
        <dbReference type="EMBL" id="KJL48266.1"/>
    </source>
</evidence>
<evidence type="ECO:0000256" key="2">
    <source>
        <dbReference type="SAM" id="Phobius"/>
    </source>
</evidence>
<evidence type="ECO:0000256" key="1">
    <source>
        <dbReference type="SAM" id="MobiDB-lite"/>
    </source>
</evidence>
<organism evidence="4 5">
    <name type="scientific">Microbacterium hydrocarbonoxydans</name>
    <dbReference type="NCBI Taxonomy" id="273678"/>
    <lineage>
        <taxon>Bacteria</taxon>
        <taxon>Bacillati</taxon>
        <taxon>Actinomycetota</taxon>
        <taxon>Actinomycetes</taxon>
        <taxon>Micrococcales</taxon>
        <taxon>Microbacteriaceae</taxon>
        <taxon>Microbacterium</taxon>
    </lineage>
</organism>
<feature type="compositionally biased region" description="Basic and acidic residues" evidence="1">
    <location>
        <begin position="348"/>
        <end position="362"/>
    </location>
</feature>
<evidence type="ECO:0000313" key="5">
    <source>
        <dbReference type="Proteomes" id="UP000033900"/>
    </source>
</evidence>
<dbReference type="AlphaFoldDB" id="A0A0M2HNK2"/>
<keyword evidence="2" id="KW-1133">Transmembrane helix</keyword>
<dbReference type="Gene3D" id="3.40.50.410">
    <property type="entry name" value="von Willebrand factor, type A domain"/>
    <property type="match status" value="1"/>
</dbReference>
<accession>A0A0M2HNK2</accession>
<dbReference type="PATRIC" id="fig|273678.4.peg.1021"/>
<keyword evidence="5" id="KW-1185">Reference proteome</keyword>
<keyword evidence="2" id="KW-0472">Membrane</keyword>
<feature type="region of interest" description="Disordered" evidence="1">
    <location>
        <begin position="336"/>
        <end position="385"/>
    </location>
</feature>
<protein>
    <submittedName>
        <fullName evidence="4">von Willebrand factor type A domain protein</fullName>
    </submittedName>
</protein>
<sequence length="385" mass="40637">MIFQPVLNVFLLLLLFAPVVAVAVVVMTRPSAGSGNGRRGAPLWLWAMRLVMILACFVMLLRPGIPGGATQTLATDTDIVLVVDTTASIVAEDWDGDKPRLDGVRADIQAIVDEYPGARFALITFDAAADLRLPLTTDTTALVSSLDVLRPEVTSQSRGSSVGIAAQMLSDTLSNAAESSPDRSRMVFYFGDGEQTDGSTPESFAGSAELTDAGGVFGYGTEEGGAMKLTTGGLDGSDGGYIQYQGANAKSVIDEKNLNTIAEQLGVKYQHRTADAELTLPEAPSTTTSYSKSGEIGNVTELYWIAALVVILLLAVELARATMLVARLRLLKAPAAGGVSSRRSSPRSKTEETRPLSERGTEQAEQVEVPARVHPSSTEPSGGES</sequence>
<keyword evidence="2" id="KW-0812">Transmembrane</keyword>
<name>A0A0M2HNK2_9MICO</name>
<dbReference type="OrthoDB" id="9814325at2"/>
<proteinExistence type="predicted"/>
<feature type="transmembrane region" description="Helical" evidence="2">
    <location>
        <begin position="40"/>
        <end position="61"/>
    </location>
</feature>
<dbReference type="Proteomes" id="UP000033900">
    <property type="component" value="Unassembled WGS sequence"/>
</dbReference>
<dbReference type="Pfam" id="PF13519">
    <property type="entry name" value="VWA_2"/>
    <property type="match status" value="1"/>
</dbReference>
<reference evidence="4 5" key="1">
    <citation type="submission" date="2015-02" db="EMBL/GenBank/DDBJ databases">
        <title>Draft genome sequences of ten Microbacterium spp. with emphasis on heavy metal contaminated environments.</title>
        <authorList>
            <person name="Corretto E."/>
        </authorList>
    </citation>
    <scope>NUCLEOTIDE SEQUENCE [LARGE SCALE GENOMIC DNA]</scope>
    <source>
        <strain evidence="4 5">SA35</strain>
    </source>
</reference>
<dbReference type="EMBL" id="JYJB01000007">
    <property type="protein sequence ID" value="KJL48266.1"/>
    <property type="molecule type" value="Genomic_DNA"/>
</dbReference>
<feature type="transmembrane region" description="Helical" evidence="2">
    <location>
        <begin position="6"/>
        <end position="28"/>
    </location>
</feature>
<dbReference type="SMART" id="SM00327">
    <property type="entry name" value="VWA"/>
    <property type="match status" value="1"/>
</dbReference>
<dbReference type="STRING" id="273678.RS84_01025"/>
<dbReference type="PROSITE" id="PS50234">
    <property type="entry name" value="VWFA"/>
    <property type="match status" value="1"/>
</dbReference>
<feature type="transmembrane region" description="Helical" evidence="2">
    <location>
        <begin position="302"/>
        <end position="319"/>
    </location>
</feature>
<gene>
    <name evidence="4" type="ORF">RS84_01025</name>
</gene>
<dbReference type="InterPro" id="IPR002035">
    <property type="entry name" value="VWF_A"/>
</dbReference>